<evidence type="ECO:0000313" key="3">
    <source>
        <dbReference type="EMBL" id="ASV73976.1"/>
    </source>
</evidence>
<feature type="compositionally biased region" description="Low complexity" evidence="1">
    <location>
        <begin position="113"/>
        <end position="132"/>
    </location>
</feature>
<dbReference type="PROSITE" id="PS50914">
    <property type="entry name" value="BON"/>
    <property type="match status" value="1"/>
</dbReference>
<evidence type="ECO:0000259" key="2">
    <source>
        <dbReference type="PROSITE" id="PS50914"/>
    </source>
</evidence>
<keyword evidence="4" id="KW-1185">Reference proteome</keyword>
<feature type="region of interest" description="Disordered" evidence="1">
    <location>
        <begin position="109"/>
        <end position="132"/>
    </location>
</feature>
<feature type="domain" description="BON" evidence="2">
    <location>
        <begin position="192"/>
        <end position="265"/>
    </location>
</feature>
<dbReference type="EMBL" id="CP018477">
    <property type="protein sequence ID" value="ASV73976.1"/>
    <property type="molecule type" value="Genomic_DNA"/>
</dbReference>
<feature type="region of interest" description="Disordered" evidence="1">
    <location>
        <begin position="40"/>
        <end position="66"/>
    </location>
</feature>
<name>A0A286RDD9_9BACT</name>
<dbReference type="AlphaFoldDB" id="A0A286RDD9"/>
<feature type="compositionally biased region" description="Polar residues" evidence="1">
    <location>
        <begin position="54"/>
        <end position="66"/>
    </location>
</feature>
<evidence type="ECO:0000256" key="1">
    <source>
        <dbReference type="SAM" id="MobiDB-lite"/>
    </source>
</evidence>
<evidence type="ECO:0000313" key="4">
    <source>
        <dbReference type="Proteomes" id="UP000215086"/>
    </source>
</evidence>
<dbReference type="InterPro" id="IPR007055">
    <property type="entry name" value="BON_dom"/>
</dbReference>
<organism evidence="3 4">
    <name type="scientific">Thermogutta terrifontis</name>
    <dbReference type="NCBI Taxonomy" id="1331910"/>
    <lineage>
        <taxon>Bacteria</taxon>
        <taxon>Pseudomonadati</taxon>
        <taxon>Planctomycetota</taxon>
        <taxon>Planctomycetia</taxon>
        <taxon>Pirellulales</taxon>
        <taxon>Thermoguttaceae</taxon>
        <taxon>Thermogutta</taxon>
    </lineage>
</organism>
<feature type="compositionally biased region" description="Low complexity" evidence="1">
    <location>
        <begin position="40"/>
        <end position="53"/>
    </location>
</feature>
<accession>A0A286RDD9</accession>
<dbReference type="KEGG" id="ttf:THTE_1374"/>
<dbReference type="Pfam" id="PF04972">
    <property type="entry name" value="BON"/>
    <property type="match status" value="1"/>
</dbReference>
<sequence length="269" mass="27564">MKRSKLFATAVLGFVMLFGVMTGLPSTFAQTTGSSLFGTSQTLGSSLTPGTSTRISGSNRASTGLGTSTSIPITSGQFMNIQSVNMAEQLFGSSDTFVGAEASEAFNPLSVQGTGTSRSGMTSGLTSRGSLSTLGRSTLGTSLLGGSSLLGSNRSTLGSRTSSRFGTAGRGRTQRDIIPSALRVGFSAPQPASQTVSQELTALVSRVTSQRLANGTPPNIQVAVEGRTAILKGTVPSAIDRLVLERLLLLEPGIDKVQNELVVAGPTGQ</sequence>
<protein>
    <recommendedName>
        <fullName evidence="2">BON domain-containing protein</fullName>
    </recommendedName>
</protein>
<dbReference type="Proteomes" id="UP000215086">
    <property type="component" value="Chromosome"/>
</dbReference>
<gene>
    <name evidence="3" type="ORF">THTE_1374</name>
</gene>
<proteinExistence type="predicted"/>
<dbReference type="RefSeq" id="WP_157731779.1">
    <property type="nucleotide sequence ID" value="NZ_CP018477.1"/>
</dbReference>
<reference evidence="3 4" key="1">
    <citation type="journal article" name="Front. Microbiol.">
        <title>Sugar Metabolism of the First Thermophilic Planctomycete Thermogutta terrifontis: Comparative Genomic and Transcriptomic Approaches.</title>
        <authorList>
            <person name="Elcheninov A.G."/>
            <person name="Menzel P."/>
            <person name="Gudbergsdottir S.R."/>
            <person name="Slesarev A.I."/>
            <person name="Kadnikov V.V."/>
            <person name="Krogh A."/>
            <person name="Bonch-Osmolovskaya E.A."/>
            <person name="Peng X."/>
            <person name="Kublanov I.V."/>
        </authorList>
    </citation>
    <scope>NUCLEOTIDE SEQUENCE [LARGE SCALE GENOMIC DNA]</scope>
    <source>
        <strain evidence="3 4">R1</strain>
    </source>
</reference>